<dbReference type="Gene3D" id="2.160.20.120">
    <property type="match status" value="2"/>
</dbReference>
<accession>A0A3R6ZPS6</accession>
<dbReference type="PANTHER" id="PTHR39200:SF1">
    <property type="entry name" value="AUTO-TRANSPORTER ADHESIN HEAD GIN DOMAIN-CONTAINING PROTEIN-RELATED"/>
    <property type="match status" value="1"/>
</dbReference>
<name>A0A3R6ZPS6_9STRA</name>
<feature type="region of interest" description="Disordered" evidence="1">
    <location>
        <begin position="1"/>
        <end position="22"/>
    </location>
</feature>
<dbReference type="EMBL" id="QUSY01000460">
    <property type="protein sequence ID" value="RHY29280.1"/>
    <property type="molecule type" value="Genomic_DNA"/>
</dbReference>
<gene>
    <name evidence="3" type="ORF">DYB32_005277</name>
</gene>
<feature type="compositionally biased region" description="Polar residues" evidence="1">
    <location>
        <begin position="1"/>
        <end position="14"/>
    </location>
</feature>
<protein>
    <recommendedName>
        <fullName evidence="2">Putative auto-transporter adhesin head GIN domain-containing protein</fullName>
    </recommendedName>
</protein>
<comment type="caution">
    <text evidence="3">The sequence shown here is derived from an EMBL/GenBank/DDBJ whole genome shotgun (WGS) entry which is preliminary data.</text>
</comment>
<feature type="domain" description="Putative auto-transporter adhesin head GIN" evidence="2">
    <location>
        <begin position="211"/>
        <end position="332"/>
    </location>
</feature>
<keyword evidence="4" id="KW-1185">Reference proteome</keyword>
<evidence type="ECO:0000259" key="2">
    <source>
        <dbReference type="Pfam" id="PF10988"/>
    </source>
</evidence>
<dbReference type="AlphaFoldDB" id="A0A3R6ZPS6"/>
<evidence type="ECO:0000313" key="3">
    <source>
        <dbReference type="EMBL" id="RHY29280.1"/>
    </source>
</evidence>
<dbReference type="Proteomes" id="UP000285060">
    <property type="component" value="Unassembled WGS sequence"/>
</dbReference>
<evidence type="ECO:0000256" key="1">
    <source>
        <dbReference type="SAM" id="MobiDB-lite"/>
    </source>
</evidence>
<organism evidence="3 4">
    <name type="scientific">Aphanomyces invadans</name>
    <dbReference type="NCBI Taxonomy" id="157072"/>
    <lineage>
        <taxon>Eukaryota</taxon>
        <taxon>Sar</taxon>
        <taxon>Stramenopiles</taxon>
        <taxon>Oomycota</taxon>
        <taxon>Saprolegniomycetes</taxon>
        <taxon>Saprolegniales</taxon>
        <taxon>Verrucalvaceae</taxon>
        <taxon>Aphanomyces</taxon>
    </lineage>
</organism>
<dbReference type="InterPro" id="IPR021255">
    <property type="entry name" value="DUF2807"/>
</dbReference>
<reference evidence="3 4" key="1">
    <citation type="submission" date="2018-08" db="EMBL/GenBank/DDBJ databases">
        <title>Aphanomyces genome sequencing and annotation.</title>
        <authorList>
            <person name="Minardi D."/>
            <person name="Oidtmann B."/>
            <person name="Van Der Giezen M."/>
            <person name="Studholme D.J."/>
        </authorList>
    </citation>
    <scope>NUCLEOTIDE SEQUENCE [LARGE SCALE GENOMIC DNA]</scope>
    <source>
        <strain evidence="3 4">NJM0002</strain>
    </source>
</reference>
<dbReference type="PANTHER" id="PTHR39200">
    <property type="entry name" value="HYPOTHETICAL EXPORTED PROTEIN"/>
    <property type="match status" value="1"/>
</dbReference>
<sequence length="370" mass="38231">MSIHPSTPSKSPPQSGGELRTDAPSCMAAHVMHERCAEDSMDDPLQKFTASIAFVPTIVLHCDSDELLDAFKVVERGNTLTLGWTSHGSGHFFVEVHVPTQSIATVKKTSSGVATVHPSVLKRGADISLRSAGSGMLLVQDDVVEATGLSLHQTGSGTIQIQAAAVIVSGVIMTEVTGSGQVALVADRVAANCMKLKGCGSGATLIAVNSTVNITGDAKVEVTASGGVNVVSDSFSASRLHSQVTGSGSVDIHTHSRFGAATIESQVTGSGHIQVVGQGSTERHDVSITGSGTVNSTMCASACDVKIMGSGYANFSDLNQVAAKVIGSGRVQQLTLVRLQPPYEVVAMPVPTPTAMPESARNWLKKAIFG</sequence>
<proteinExistence type="predicted"/>
<evidence type="ECO:0000313" key="4">
    <source>
        <dbReference type="Proteomes" id="UP000285060"/>
    </source>
</evidence>
<dbReference type="Pfam" id="PF10988">
    <property type="entry name" value="DUF2807"/>
    <property type="match status" value="1"/>
</dbReference>
<dbReference type="VEuPathDB" id="FungiDB:H310_10702"/>